<dbReference type="EMBL" id="ASGP02000008">
    <property type="protein sequence ID" value="KAH9494281.1"/>
    <property type="molecule type" value="Genomic_DNA"/>
</dbReference>
<reference evidence="1" key="1">
    <citation type="submission" date="2013-05" db="EMBL/GenBank/DDBJ databases">
        <authorList>
            <person name="Yim A.K.Y."/>
            <person name="Chan T.F."/>
            <person name="Ji K.M."/>
            <person name="Liu X.Y."/>
            <person name="Zhou J.W."/>
            <person name="Li R.Q."/>
            <person name="Yang K.Y."/>
            <person name="Li J."/>
            <person name="Li M."/>
            <person name="Law P.T.W."/>
            <person name="Wu Y.L."/>
            <person name="Cai Z.L."/>
            <person name="Qin H."/>
            <person name="Bao Y."/>
            <person name="Leung R.K.K."/>
            <person name="Ng P.K.S."/>
            <person name="Zou J."/>
            <person name="Zhong X.J."/>
            <person name="Ran P.X."/>
            <person name="Zhong N.S."/>
            <person name="Liu Z.G."/>
            <person name="Tsui S.K.W."/>
        </authorList>
    </citation>
    <scope>NUCLEOTIDE SEQUENCE</scope>
    <source>
        <strain evidence="1">Derf</strain>
        <tissue evidence="1">Whole organism</tissue>
    </source>
</reference>
<protein>
    <submittedName>
        <fullName evidence="1">Uncharacterized protein</fullName>
    </submittedName>
</protein>
<evidence type="ECO:0000313" key="2">
    <source>
        <dbReference type="Proteomes" id="UP000790347"/>
    </source>
</evidence>
<accession>A0A922HQ37</accession>
<proteinExistence type="predicted"/>
<evidence type="ECO:0000313" key="1">
    <source>
        <dbReference type="EMBL" id="KAH9494281.1"/>
    </source>
</evidence>
<organism evidence="1 2">
    <name type="scientific">Dermatophagoides farinae</name>
    <name type="common">American house dust mite</name>
    <dbReference type="NCBI Taxonomy" id="6954"/>
    <lineage>
        <taxon>Eukaryota</taxon>
        <taxon>Metazoa</taxon>
        <taxon>Ecdysozoa</taxon>
        <taxon>Arthropoda</taxon>
        <taxon>Chelicerata</taxon>
        <taxon>Arachnida</taxon>
        <taxon>Acari</taxon>
        <taxon>Acariformes</taxon>
        <taxon>Sarcoptiformes</taxon>
        <taxon>Astigmata</taxon>
        <taxon>Psoroptidia</taxon>
        <taxon>Analgoidea</taxon>
        <taxon>Pyroglyphidae</taxon>
        <taxon>Dermatophagoidinae</taxon>
        <taxon>Dermatophagoides</taxon>
    </lineage>
</organism>
<reference evidence="1" key="2">
    <citation type="journal article" date="2022" name="Res Sq">
        <title>Comparative Genomics Reveals Insights into the Divergent Evolution of Astigmatic Mites and Household Pest Adaptations.</title>
        <authorList>
            <person name="Xiong Q."/>
            <person name="Wan A.T.-Y."/>
            <person name="Liu X.-Y."/>
            <person name="Fung C.S.-H."/>
            <person name="Xiao X."/>
            <person name="Malainual N."/>
            <person name="Hou J."/>
            <person name="Wang L."/>
            <person name="Wang M."/>
            <person name="Yang K."/>
            <person name="Cui Y."/>
            <person name="Leung E."/>
            <person name="Nong W."/>
            <person name="Shin S.-K."/>
            <person name="Au S."/>
            <person name="Jeong K.Y."/>
            <person name="Chew F.T."/>
            <person name="Hui J."/>
            <person name="Leung T.F."/>
            <person name="Tungtrongchitr A."/>
            <person name="Zhong N."/>
            <person name="Liu Z."/>
            <person name="Tsui S."/>
        </authorList>
    </citation>
    <scope>NUCLEOTIDE SEQUENCE</scope>
    <source>
        <strain evidence="1">Derf</strain>
        <tissue evidence="1">Whole organism</tissue>
    </source>
</reference>
<name>A0A922HQ37_DERFA</name>
<comment type="caution">
    <text evidence="1">The sequence shown here is derived from an EMBL/GenBank/DDBJ whole genome shotgun (WGS) entry which is preliminary data.</text>
</comment>
<dbReference type="Proteomes" id="UP000790347">
    <property type="component" value="Unassembled WGS sequence"/>
</dbReference>
<sequence>MFTSNYHSLYFSTIGIPNVIRCNEYCVASSNARCAKPTALHATGGLVKSNAPIATINPLPSPPTTFFLGTTTFSNVIPPTSEPAPGSVTAYEQTIGSAIQRPRYSFFCSSLPNIMSGACGRALFPIALAIPVHPYANFSPTIQ</sequence>
<gene>
    <name evidence="1" type="ORF">DERF_014975</name>
</gene>
<keyword evidence="2" id="KW-1185">Reference proteome</keyword>
<dbReference type="AlphaFoldDB" id="A0A922HQ37"/>